<reference evidence="2 3" key="1">
    <citation type="submission" date="2016-11" db="EMBL/GenBank/DDBJ databases">
        <title>Study of marine rhodopsin-containing bacteria.</title>
        <authorList>
            <person name="Yoshizawa S."/>
            <person name="Kumagai Y."/>
            <person name="Kogure K."/>
        </authorList>
    </citation>
    <scope>NUCLEOTIDE SEQUENCE [LARGE SCALE GENOMIC DNA]</scope>
    <source>
        <strain evidence="2 3">SAORIC-28</strain>
    </source>
</reference>
<organism evidence="2 3">
    <name type="scientific">Rubrivirga marina</name>
    <dbReference type="NCBI Taxonomy" id="1196024"/>
    <lineage>
        <taxon>Bacteria</taxon>
        <taxon>Pseudomonadati</taxon>
        <taxon>Rhodothermota</taxon>
        <taxon>Rhodothermia</taxon>
        <taxon>Rhodothermales</taxon>
        <taxon>Rubricoccaceae</taxon>
        <taxon>Rubrivirga</taxon>
    </lineage>
</organism>
<keyword evidence="3" id="KW-1185">Reference proteome</keyword>
<name>A0A271J3V6_9BACT</name>
<evidence type="ECO:0000313" key="2">
    <source>
        <dbReference type="EMBL" id="PAP78206.1"/>
    </source>
</evidence>
<proteinExistence type="predicted"/>
<evidence type="ECO:0000256" key="1">
    <source>
        <dbReference type="SAM" id="Phobius"/>
    </source>
</evidence>
<dbReference type="OrthoDB" id="1493781at2"/>
<dbReference type="AlphaFoldDB" id="A0A271J3V6"/>
<keyword evidence="1" id="KW-0812">Transmembrane</keyword>
<keyword evidence="1" id="KW-0472">Membrane</keyword>
<feature type="transmembrane region" description="Helical" evidence="1">
    <location>
        <begin position="12"/>
        <end position="32"/>
    </location>
</feature>
<evidence type="ECO:0000313" key="3">
    <source>
        <dbReference type="Proteomes" id="UP000216339"/>
    </source>
</evidence>
<keyword evidence="1" id="KW-1133">Transmembrane helix</keyword>
<comment type="caution">
    <text evidence="2">The sequence shown here is derived from an EMBL/GenBank/DDBJ whole genome shotgun (WGS) entry which is preliminary data.</text>
</comment>
<sequence length="171" mass="18111">MNFLSNPIVARLLWALPLLLVVIAIATTRAGLEQRAVAEAGEVVEAEVTGLTLRERSEITTGQVGLRYTPPGAAAPVERDVELPIILLKEIEVDLAETPEGETLRLPIVVSEGSDQIVIASHRRGTWLLTLSLAAMAAFGAVVSGLLVGGWNRFLAREGDPALKTTSGVPA</sequence>
<protein>
    <recommendedName>
        <fullName evidence="4">Transmembrane protein</fullName>
    </recommendedName>
</protein>
<dbReference type="Proteomes" id="UP000216339">
    <property type="component" value="Unassembled WGS sequence"/>
</dbReference>
<evidence type="ECO:0008006" key="4">
    <source>
        <dbReference type="Google" id="ProtNLM"/>
    </source>
</evidence>
<dbReference type="EMBL" id="MQWD01000001">
    <property type="protein sequence ID" value="PAP78206.1"/>
    <property type="molecule type" value="Genomic_DNA"/>
</dbReference>
<gene>
    <name evidence="2" type="ORF">BSZ37_18120</name>
</gene>
<feature type="transmembrane region" description="Helical" evidence="1">
    <location>
        <begin position="127"/>
        <end position="151"/>
    </location>
</feature>
<accession>A0A271J3V6</accession>
<dbReference type="RefSeq" id="WP_095511889.1">
    <property type="nucleotide sequence ID" value="NZ_MQWD01000001.1"/>
</dbReference>